<dbReference type="AlphaFoldDB" id="A0AAW1QBD9"/>
<dbReference type="PANTHER" id="PTHR37212:SF2">
    <property type="entry name" value="ACTIN PROTEIN 2_3 COMPLEX SUBUNIT-LIKE PROTEIN"/>
    <property type="match status" value="1"/>
</dbReference>
<reference evidence="2 3" key="1">
    <citation type="journal article" date="2024" name="Nat. Commun.">
        <title>Phylogenomics reveals the evolutionary origins of lichenization in chlorophyte algae.</title>
        <authorList>
            <person name="Puginier C."/>
            <person name="Libourel C."/>
            <person name="Otte J."/>
            <person name="Skaloud P."/>
            <person name="Haon M."/>
            <person name="Grisel S."/>
            <person name="Petersen M."/>
            <person name="Berrin J.G."/>
            <person name="Delaux P.M."/>
            <person name="Dal Grande F."/>
            <person name="Keller J."/>
        </authorList>
    </citation>
    <scope>NUCLEOTIDE SEQUENCE [LARGE SCALE GENOMIC DNA]</scope>
    <source>
        <strain evidence="2 3">SAG 2043</strain>
    </source>
</reference>
<proteinExistence type="predicted"/>
<dbReference type="EMBL" id="JALJOR010000004">
    <property type="protein sequence ID" value="KAK9817864.1"/>
    <property type="molecule type" value="Genomic_DNA"/>
</dbReference>
<comment type="caution">
    <text evidence="2">The sequence shown here is derived from an EMBL/GenBank/DDBJ whole genome shotgun (WGS) entry which is preliminary data.</text>
</comment>
<organism evidence="2 3">
    <name type="scientific">[Myrmecia] bisecta</name>
    <dbReference type="NCBI Taxonomy" id="41462"/>
    <lineage>
        <taxon>Eukaryota</taxon>
        <taxon>Viridiplantae</taxon>
        <taxon>Chlorophyta</taxon>
        <taxon>core chlorophytes</taxon>
        <taxon>Trebouxiophyceae</taxon>
        <taxon>Trebouxiales</taxon>
        <taxon>Trebouxiaceae</taxon>
        <taxon>Myrmecia</taxon>
    </lineage>
</organism>
<dbReference type="PANTHER" id="PTHR37212">
    <property type="entry name" value="ACTIN PROTEIN 2/3 COMPLEX SUBUNIT-LIKE PROTEIN"/>
    <property type="match status" value="1"/>
</dbReference>
<evidence type="ECO:0000256" key="1">
    <source>
        <dbReference type="SAM" id="Coils"/>
    </source>
</evidence>
<gene>
    <name evidence="2" type="ORF">WJX72_003352</name>
</gene>
<sequence length="565" mass="60070">MGNAVARSSPPRGSLRTCAQLLRLVYAGLRAMSKAAGVENMDINQDKPGPSSGRAGKRSIEELSDLSALNSPVQDRVRVDTGLLKQMLKDRKQRLAQEKKTAERLAAAAQQQQADMDIDTDLEHLTAASAAAVSAEAGEPEPPIHEQCIFAPFSEASPAALAGGEEVLQGCLDQLQKVAPEAASVPDIPAELVLGGWLREHYLRKGTCPADVAKHLFDLVAYSTDLQLASAAFDCLVGLMGTTSPAHPSTNFEMPTASPLYGEPAAHCTLGWLPDDKAFRKALEHYGYDPKAAAATSKRAARPPGQPPASLCNLQLLWRLASAVCRVEARAEVPAPQRALKAGGLSLLILAAARCRLDPAACLLAPDLQDAICWLADAFPDADWQRKAASLAAEIAAVGPSHRAHLAAVKLLPSDTPRCKLLQAHAAATLLGTLLPKVGKAASGAPKVPSRGRDVDCLDVHGVFASLAWFQAGPEAVFQSVVGPRKAHSLWEVDTAVKAADLLLWTFVEDLEVEDKAGVALVRRWHAFLADISKRLDNSPLGTALKLHFTIVMDRNKEACKALGA</sequence>
<feature type="coiled-coil region" evidence="1">
    <location>
        <begin position="85"/>
        <end position="115"/>
    </location>
</feature>
<evidence type="ECO:0000313" key="2">
    <source>
        <dbReference type="EMBL" id="KAK9817864.1"/>
    </source>
</evidence>
<keyword evidence="3" id="KW-1185">Reference proteome</keyword>
<evidence type="ECO:0000313" key="3">
    <source>
        <dbReference type="Proteomes" id="UP001489004"/>
    </source>
</evidence>
<dbReference type="Proteomes" id="UP001489004">
    <property type="component" value="Unassembled WGS sequence"/>
</dbReference>
<accession>A0AAW1QBD9</accession>
<name>A0AAW1QBD9_9CHLO</name>
<protein>
    <submittedName>
        <fullName evidence="2">Uncharacterized protein</fullName>
    </submittedName>
</protein>
<keyword evidence="1" id="KW-0175">Coiled coil</keyword>